<dbReference type="InParanoid" id="F9XRW3"/>
<dbReference type="HOGENOM" id="CLU_937521_0_0_1"/>
<dbReference type="GeneID" id="13399255"/>
<dbReference type="RefSeq" id="XP_003847010.1">
    <property type="nucleotide sequence ID" value="XM_003846962.1"/>
</dbReference>
<protein>
    <submittedName>
        <fullName evidence="1">Uncharacterized protein</fullName>
    </submittedName>
</protein>
<dbReference type="AlphaFoldDB" id="F9XRW3"/>
<keyword evidence="2" id="KW-1185">Reference proteome</keyword>
<sequence>MARLGARELDTGLRGCSSGASLHIIAYFSATQLRLPVDKRICKIAQAKIVFCPHTAMDLAELRAVRHLALVTPHSNSWEPEHCTCTSVNGGPLASRPYFTIHEGEGDICVYHNIPVLQAPSDAPPFRDNVRHGLGQDRSIRMCPHVAVTDNEVLDSFEQSDFWDYDSAIHPEVGGDKCAVCETKWSFSPESSAAAHMHGRNVGVRPIFPTLLIIKRLGTLQFGDKSQRLQYAHHLSPDDIGGPLFRSRPSIEAKLRTARVAAEVLLTAGRGIIAAEDSAVVVKGAGTTSDSTACRLW</sequence>
<dbReference type="EMBL" id="CM001214">
    <property type="protein sequence ID" value="EGP81986.1"/>
    <property type="molecule type" value="Genomic_DNA"/>
</dbReference>
<organism evidence="1 2">
    <name type="scientific">Zymoseptoria tritici (strain CBS 115943 / IPO323)</name>
    <name type="common">Speckled leaf blotch fungus</name>
    <name type="synonym">Septoria tritici</name>
    <dbReference type="NCBI Taxonomy" id="336722"/>
    <lineage>
        <taxon>Eukaryota</taxon>
        <taxon>Fungi</taxon>
        <taxon>Dikarya</taxon>
        <taxon>Ascomycota</taxon>
        <taxon>Pezizomycotina</taxon>
        <taxon>Dothideomycetes</taxon>
        <taxon>Dothideomycetidae</taxon>
        <taxon>Mycosphaerellales</taxon>
        <taxon>Mycosphaerellaceae</taxon>
        <taxon>Zymoseptoria</taxon>
    </lineage>
</organism>
<reference evidence="1 2" key="1">
    <citation type="journal article" date="2011" name="PLoS Genet.">
        <title>Finished genome of the fungal wheat pathogen Mycosphaerella graminicola reveals dispensome structure, chromosome plasticity, and stealth pathogenesis.</title>
        <authorList>
            <person name="Goodwin S.B."/>
            <person name="Ben M'barek S."/>
            <person name="Dhillon B."/>
            <person name="Wittenberg A.H.J."/>
            <person name="Crane C.F."/>
            <person name="Hane J.K."/>
            <person name="Foster A.J."/>
            <person name="Van der Lee T.A.J."/>
            <person name="Grimwood J."/>
            <person name="Aerts A."/>
            <person name="Antoniw J."/>
            <person name="Bailey A."/>
            <person name="Bluhm B."/>
            <person name="Bowler J."/>
            <person name="Bristow J."/>
            <person name="van der Burgt A."/>
            <person name="Canto-Canche B."/>
            <person name="Churchill A.C.L."/>
            <person name="Conde-Ferraez L."/>
            <person name="Cools H.J."/>
            <person name="Coutinho P.M."/>
            <person name="Csukai M."/>
            <person name="Dehal P."/>
            <person name="De Wit P."/>
            <person name="Donzelli B."/>
            <person name="van de Geest H.C."/>
            <person name="van Ham R.C.H.J."/>
            <person name="Hammond-Kosack K.E."/>
            <person name="Henrissat B."/>
            <person name="Kilian A."/>
            <person name="Kobayashi A.K."/>
            <person name="Koopmann E."/>
            <person name="Kourmpetis Y."/>
            <person name="Kuzniar A."/>
            <person name="Lindquist E."/>
            <person name="Lombard V."/>
            <person name="Maliepaard C."/>
            <person name="Martins N."/>
            <person name="Mehrabi R."/>
            <person name="Nap J.P.H."/>
            <person name="Ponomarenko A."/>
            <person name="Rudd J.J."/>
            <person name="Salamov A."/>
            <person name="Schmutz J."/>
            <person name="Schouten H.J."/>
            <person name="Shapiro H."/>
            <person name="Stergiopoulos I."/>
            <person name="Torriani S.F.F."/>
            <person name="Tu H."/>
            <person name="de Vries R.P."/>
            <person name="Waalwijk C."/>
            <person name="Ware S.B."/>
            <person name="Wiebenga A."/>
            <person name="Zwiers L.-H."/>
            <person name="Oliver R.P."/>
            <person name="Grigoriev I.V."/>
            <person name="Kema G.H.J."/>
        </authorList>
    </citation>
    <scope>NUCLEOTIDE SEQUENCE [LARGE SCALE GENOMIC DNA]</scope>
    <source>
        <strain evidence="2">CBS 115943 / IPO323</strain>
    </source>
</reference>
<dbReference type="OrthoDB" id="3792649at2759"/>
<evidence type="ECO:0000313" key="2">
    <source>
        <dbReference type="Proteomes" id="UP000008062"/>
    </source>
</evidence>
<dbReference type="Proteomes" id="UP000008062">
    <property type="component" value="Chromosome 19"/>
</dbReference>
<dbReference type="KEGG" id="ztr:MYCGRDRAFT_97957"/>
<accession>F9XRW3</accession>
<gene>
    <name evidence="1" type="ORF">MYCGRDRAFT_97957</name>
</gene>
<name>F9XRW3_ZYMTI</name>
<proteinExistence type="predicted"/>
<evidence type="ECO:0000313" key="1">
    <source>
        <dbReference type="EMBL" id="EGP81986.1"/>
    </source>
</evidence>
<dbReference type="VEuPathDB" id="FungiDB:ZTRI_19.45"/>